<evidence type="ECO:0000313" key="2">
    <source>
        <dbReference type="EMBL" id="MFK4444319.1"/>
    </source>
</evidence>
<comment type="caution">
    <text evidence="2">The sequence shown here is derived from an EMBL/GenBank/DDBJ whole genome shotgun (WGS) entry which is preliminary data.</text>
</comment>
<keyword evidence="3" id="KW-1185">Reference proteome</keyword>
<reference evidence="2 3" key="1">
    <citation type="submission" date="2024-10" db="EMBL/GenBank/DDBJ databases">
        <authorList>
            <person name="Deangelis K."/>
            <person name="Huntemann M."/>
            <person name="Clum A."/>
            <person name="Wang J."/>
            <person name="Palaniappan K."/>
            <person name="Ritter S."/>
            <person name="Chen I.-M."/>
            <person name="Stamatis D."/>
            <person name="Reddy T."/>
            <person name="O'Malley R."/>
            <person name="Daum C."/>
            <person name="Ng V."/>
            <person name="Ivanova N."/>
            <person name="Kyrpides N."/>
            <person name="Woyke T."/>
        </authorList>
    </citation>
    <scope>NUCLEOTIDE SEQUENCE [LARGE SCALE GENOMIC DNA]</scope>
    <source>
        <strain evidence="2 3">GAS97</strain>
    </source>
</reference>
<feature type="region of interest" description="Disordered" evidence="1">
    <location>
        <begin position="170"/>
        <end position="191"/>
    </location>
</feature>
<accession>A0ABW8MKV9</accession>
<protein>
    <recommendedName>
        <fullName evidence="4">DUF1643 domain-containing protein</fullName>
    </recommendedName>
</protein>
<dbReference type="InterPro" id="IPR012441">
    <property type="entry name" value="DUF1643"/>
</dbReference>
<dbReference type="Pfam" id="PF07799">
    <property type="entry name" value="DUF1643"/>
    <property type="match status" value="1"/>
</dbReference>
<sequence length="191" mass="20878">MSAIISPCGTYRYVLTRADDTPSGKRGKVMFLMLNPSTADATLDDPTIRRCRCFASSWRFDGITVVNLYALRSTDPAALWLHHDPVGPDNDDYLYEMAVTHGLVVCGWGANARDDRVTAVMKLLRHAGAQLTCLGMTKNGAPRHPLYVCGDQPLIEWSITGMLSSHSDFPRANGPSQNMGGDLHIQLTAGK</sequence>
<evidence type="ECO:0000313" key="3">
    <source>
        <dbReference type="Proteomes" id="UP001620514"/>
    </source>
</evidence>
<dbReference type="Proteomes" id="UP001620514">
    <property type="component" value="Unassembled WGS sequence"/>
</dbReference>
<dbReference type="RefSeq" id="WP_404609405.1">
    <property type="nucleotide sequence ID" value="NZ_JBIYDN010000013.1"/>
</dbReference>
<proteinExistence type="predicted"/>
<organism evidence="2 3">
    <name type="scientific">Caballeronia udeis</name>
    <dbReference type="NCBI Taxonomy" id="1232866"/>
    <lineage>
        <taxon>Bacteria</taxon>
        <taxon>Pseudomonadati</taxon>
        <taxon>Pseudomonadota</taxon>
        <taxon>Betaproteobacteria</taxon>
        <taxon>Burkholderiales</taxon>
        <taxon>Burkholderiaceae</taxon>
        <taxon>Caballeronia</taxon>
    </lineage>
</organism>
<dbReference type="EMBL" id="JBIYDN010000013">
    <property type="protein sequence ID" value="MFK4444319.1"/>
    <property type="molecule type" value="Genomic_DNA"/>
</dbReference>
<evidence type="ECO:0000256" key="1">
    <source>
        <dbReference type="SAM" id="MobiDB-lite"/>
    </source>
</evidence>
<evidence type="ECO:0008006" key="4">
    <source>
        <dbReference type="Google" id="ProtNLM"/>
    </source>
</evidence>
<reference evidence="2 3" key="2">
    <citation type="submission" date="2024-11" db="EMBL/GenBank/DDBJ databases">
        <title>Using genomics to understand microbial adaptation to soil warming.</title>
        <authorList>
            <person name="Deangelis K.M. PhD."/>
        </authorList>
    </citation>
    <scope>NUCLEOTIDE SEQUENCE [LARGE SCALE GENOMIC DNA]</scope>
    <source>
        <strain evidence="2 3">GAS97</strain>
    </source>
</reference>
<gene>
    <name evidence="2" type="ORF">ABH943_004341</name>
</gene>
<name>A0ABW8MKV9_9BURK</name>